<organism evidence="2 3">
    <name type="scientific">Dictyocaulus viviparus</name>
    <name type="common">Bovine lungworm</name>
    <dbReference type="NCBI Taxonomy" id="29172"/>
    <lineage>
        <taxon>Eukaryota</taxon>
        <taxon>Metazoa</taxon>
        <taxon>Ecdysozoa</taxon>
        <taxon>Nematoda</taxon>
        <taxon>Chromadorea</taxon>
        <taxon>Rhabditida</taxon>
        <taxon>Rhabditina</taxon>
        <taxon>Rhabditomorpha</taxon>
        <taxon>Strongyloidea</taxon>
        <taxon>Metastrongylidae</taxon>
        <taxon>Dictyocaulus</taxon>
    </lineage>
</organism>
<proteinExistence type="predicted"/>
<dbReference type="Proteomes" id="UP000053766">
    <property type="component" value="Unassembled WGS sequence"/>
</dbReference>
<dbReference type="AlphaFoldDB" id="A0A0D8XKC0"/>
<dbReference type="EMBL" id="KN716433">
    <property type="protein sequence ID" value="KJH45020.1"/>
    <property type="molecule type" value="Genomic_DNA"/>
</dbReference>
<evidence type="ECO:0000313" key="2">
    <source>
        <dbReference type="EMBL" id="KJH45020.1"/>
    </source>
</evidence>
<keyword evidence="1" id="KW-1133">Transmembrane helix</keyword>
<protein>
    <submittedName>
        <fullName evidence="2">Uncharacterized protein</fullName>
    </submittedName>
</protein>
<evidence type="ECO:0000256" key="1">
    <source>
        <dbReference type="SAM" id="Phobius"/>
    </source>
</evidence>
<keyword evidence="1" id="KW-0472">Membrane</keyword>
<dbReference type="OrthoDB" id="5772927at2759"/>
<keyword evidence="1" id="KW-0812">Transmembrane</keyword>
<gene>
    <name evidence="2" type="ORF">DICVIV_08946</name>
</gene>
<feature type="transmembrane region" description="Helical" evidence="1">
    <location>
        <begin position="44"/>
        <end position="66"/>
    </location>
</feature>
<keyword evidence="3" id="KW-1185">Reference proteome</keyword>
<reference evidence="3" key="2">
    <citation type="journal article" date="2016" name="Sci. Rep.">
        <title>Dictyocaulus viviparus genome, variome and transcriptome elucidate lungworm biology and support future intervention.</title>
        <authorList>
            <person name="McNulty S.N."/>
            <person name="Strube C."/>
            <person name="Rosa B.A."/>
            <person name="Martin J.C."/>
            <person name="Tyagi R."/>
            <person name="Choi Y.J."/>
            <person name="Wang Q."/>
            <person name="Hallsworth Pepin K."/>
            <person name="Zhang X."/>
            <person name="Ozersky P."/>
            <person name="Wilson R.K."/>
            <person name="Sternberg P.W."/>
            <person name="Gasser R.B."/>
            <person name="Mitreva M."/>
        </authorList>
    </citation>
    <scope>NUCLEOTIDE SEQUENCE [LARGE SCALE GENOMIC DNA]</scope>
    <source>
        <strain evidence="3">HannoverDv2000</strain>
    </source>
</reference>
<evidence type="ECO:0000313" key="3">
    <source>
        <dbReference type="Proteomes" id="UP000053766"/>
    </source>
</evidence>
<reference evidence="2 3" key="1">
    <citation type="submission" date="2013-11" db="EMBL/GenBank/DDBJ databases">
        <title>Draft genome of the bovine lungworm Dictyocaulus viviparus.</title>
        <authorList>
            <person name="Mitreva M."/>
        </authorList>
    </citation>
    <scope>NUCLEOTIDE SEQUENCE [LARGE SCALE GENOMIC DNA]</scope>
    <source>
        <strain evidence="2 3">HannoverDv2000</strain>
    </source>
</reference>
<accession>A0A0D8XKC0</accession>
<sequence length="86" mass="9923">MVPEHLDELSEPPENFTAISHELPANFKFTTNDPFYFGPSTCHLLHYTTAAYIAGIIETFAGFPTLRRFILHMNRLECCNDIEKEF</sequence>
<name>A0A0D8XKC0_DICVI</name>